<gene>
    <name evidence="3" type="ORF">OSTQU699_LOCUS8533</name>
</gene>
<feature type="domain" description="Protein kinase" evidence="2">
    <location>
        <begin position="1"/>
        <end position="99"/>
    </location>
</feature>
<keyword evidence="4" id="KW-1185">Reference proteome</keyword>
<dbReference type="Pfam" id="PF00069">
    <property type="entry name" value="Pkinase"/>
    <property type="match status" value="1"/>
</dbReference>
<dbReference type="EMBL" id="CAJHUC010002094">
    <property type="protein sequence ID" value="CAD7703176.1"/>
    <property type="molecule type" value="Genomic_DNA"/>
</dbReference>
<dbReference type="Proteomes" id="UP000708148">
    <property type="component" value="Unassembled WGS sequence"/>
</dbReference>
<accession>A0A8S1JAF2</accession>
<sequence length="99" mass="10889">MHHMSHPNVARMLAVVRSGLVIMELASESLFSWYQHGWVADWGPKTHVGHQAALGLAHLHAHPIIPRDVKSCNFLVFPPSSGDWVVPVVKLGDLGIAVR</sequence>
<evidence type="ECO:0000259" key="2">
    <source>
        <dbReference type="PROSITE" id="PS50011"/>
    </source>
</evidence>
<name>A0A8S1JAF2_9CHLO</name>
<feature type="chain" id="PRO_5035834748" description="Protein kinase domain-containing protein" evidence="1">
    <location>
        <begin position="19"/>
        <end position="99"/>
    </location>
</feature>
<dbReference type="PANTHER" id="PTHR44329">
    <property type="entry name" value="SERINE/THREONINE-PROTEIN KINASE TNNI3K-RELATED"/>
    <property type="match status" value="1"/>
</dbReference>
<feature type="signal peptide" evidence="1">
    <location>
        <begin position="1"/>
        <end position="18"/>
    </location>
</feature>
<proteinExistence type="predicted"/>
<dbReference type="InterPro" id="IPR000719">
    <property type="entry name" value="Prot_kinase_dom"/>
</dbReference>
<dbReference type="InterPro" id="IPR011009">
    <property type="entry name" value="Kinase-like_dom_sf"/>
</dbReference>
<comment type="caution">
    <text evidence="3">The sequence shown here is derived from an EMBL/GenBank/DDBJ whole genome shotgun (WGS) entry which is preliminary data.</text>
</comment>
<dbReference type="SUPFAM" id="SSF56112">
    <property type="entry name" value="Protein kinase-like (PK-like)"/>
    <property type="match status" value="1"/>
</dbReference>
<dbReference type="PROSITE" id="PS50011">
    <property type="entry name" value="PROTEIN_KINASE_DOM"/>
    <property type="match status" value="1"/>
</dbReference>
<reference evidence="3" key="1">
    <citation type="submission" date="2020-12" db="EMBL/GenBank/DDBJ databases">
        <authorList>
            <person name="Iha C."/>
        </authorList>
    </citation>
    <scope>NUCLEOTIDE SEQUENCE</scope>
</reference>
<dbReference type="InterPro" id="IPR051681">
    <property type="entry name" value="Ser/Thr_Kinases-Pseudokinases"/>
</dbReference>
<organism evidence="3 4">
    <name type="scientific">Ostreobium quekettii</name>
    <dbReference type="NCBI Taxonomy" id="121088"/>
    <lineage>
        <taxon>Eukaryota</taxon>
        <taxon>Viridiplantae</taxon>
        <taxon>Chlorophyta</taxon>
        <taxon>core chlorophytes</taxon>
        <taxon>Ulvophyceae</taxon>
        <taxon>TCBD clade</taxon>
        <taxon>Bryopsidales</taxon>
        <taxon>Ostreobineae</taxon>
        <taxon>Ostreobiaceae</taxon>
        <taxon>Ostreobium</taxon>
    </lineage>
</organism>
<dbReference type="AlphaFoldDB" id="A0A8S1JAF2"/>
<dbReference type="Gene3D" id="1.10.510.10">
    <property type="entry name" value="Transferase(Phosphotransferase) domain 1"/>
    <property type="match status" value="1"/>
</dbReference>
<dbReference type="GO" id="GO:0004674">
    <property type="term" value="F:protein serine/threonine kinase activity"/>
    <property type="evidence" value="ECO:0007669"/>
    <property type="project" value="TreeGrafter"/>
</dbReference>
<evidence type="ECO:0000313" key="3">
    <source>
        <dbReference type="EMBL" id="CAD7703176.1"/>
    </source>
</evidence>
<protein>
    <recommendedName>
        <fullName evidence="2">Protein kinase domain-containing protein</fullName>
    </recommendedName>
</protein>
<evidence type="ECO:0000313" key="4">
    <source>
        <dbReference type="Proteomes" id="UP000708148"/>
    </source>
</evidence>
<evidence type="ECO:0000256" key="1">
    <source>
        <dbReference type="SAM" id="SignalP"/>
    </source>
</evidence>
<keyword evidence="1" id="KW-0732">Signal</keyword>
<dbReference type="GO" id="GO:0005524">
    <property type="term" value="F:ATP binding"/>
    <property type="evidence" value="ECO:0007669"/>
    <property type="project" value="InterPro"/>
</dbReference>